<evidence type="ECO:0000313" key="4">
    <source>
        <dbReference type="Proteomes" id="UP000008312"/>
    </source>
</evidence>
<organism evidence="3">
    <name type="scientific">Blastocystis hominis</name>
    <dbReference type="NCBI Taxonomy" id="12968"/>
    <lineage>
        <taxon>Eukaryota</taxon>
        <taxon>Sar</taxon>
        <taxon>Stramenopiles</taxon>
        <taxon>Bigyra</taxon>
        <taxon>Opalozoa</taxon>
        <taxon>Opalinata</taxon>
        <taxon>Blastocystidae</taxon>
        <taxon>Blastocystis</taxon>
    </lineage>
</organism>
<keyword evidence="4" id="KW-1185">Reference proteome</keyword>
<proteinExistence type="predicted"/>
<protein>
    <recommendedName>
        <fullName evidence="2">CRIB domain-containing protein</fullName>
    </recommendedName>
</protein>
<reference evidence="3" key="1">
    <citation type="submission" date="2010-02" db="EMBL/GenBank/DDBJ databases">
        <title>Sequencing and annotation of the Blastocystis hominis genome.</title>
        <authorList>
            <person name="Wincker P."/>
        </authorList>
    </citation>
    <scope>NUCLEOTIDE SEQUENCE</scope>
    <source>
        <strain evidence="3">Singapore isolate B</strain>
    </source>
</reference>
<dbReference type="Gene3D" id="3.90.810.10">
    <property type="entry name" value="CRIB domain"/>
    <property type="match status" value="1"/>
</dbReference>
<dbReference type="EMBL" id="FN668639">
    <property type="protein sequence ID" value="CBK20561.2"/>
    <property type="molecule type" value="Genomic_DNA"/>
</dbReference>
<dbReference type="InParanoid" id="D8LYA6"/>
<gene>
    <name evidence="3" type="ORF">GSBLH_T00006984001</name>
</gene>
<evidence type="ECO:0000259" key="2">
    <source>
        <dbReference type="Pfam" id="PF00786"/>
    </source>
</evidence>
<dbReference type="AlphaFoldDB" id="D8LYA6"/>
<dbReference type="PROSITE" id="PS00107">
    <property type="entry name" value="PROTEIN_KINASE_ATP"/>
    <property type="match status" value="1"/>
</dbReference>
<evidence type="ECO:0000256" key="1">
    <source>
        <dbReference type="PROSITE-ProRule" id="PRU10141"/>
    </source>
</evidence>
<dbReference type="SUPFAM" id="SSF56112">
    <property type="entry name" value="Protein kinase-like (PK-like)"/>
    <property type="match status" value="1"/>
</dbReference>
<accession>D8LYA6</accession>
<sequence length="190" mass="21985">MEISKFQCVNHVTHTIQDSGTQFGTISDCLSCLSEMPEEWKKALEESQITKEELEANTSTIFRALYYNFHPKPELTKSIINEVQELLHDPSLIREDDPKKYYLGLSEVIGEGGFSVVYFLNFGFSTRYKAIKKSTEEVFAVKVTSVSNLVDIRNELVLQKICNCEHVMRVYDCFNWEGNLWVCFPSRHHD</sequence>
<keyword evidence="1" id="KW-0547">Nucleotide-binding</keyword>
<dbReference type="RefSeq" id="XP_012894609.1">
    <property type="nucleotide sequence ID" value="XM_013039155.1"/>
</dbReference>
<dbReference type="Gene3D" id="3.30.200.20">
    <property type="entry name" value="Phosphorylase Kinase, domain 1"/>
    <property type="match status" value="1"/>
</dbReference>
<dbReference type="InterPro" id="IPR036936">
    <property type="entry name" value="CRIB_dom_sf"/>
</dbReference>
<dbReference type="Pfam" id="PF00786">
    <property type="entry name" value="PBD"/>
    <property type="match status" value="1"/>
</dbReference>
<feature type="domain" description="CRIB" evidence="2">
    <location>
        <begin position="9"/>
        <end position="65"/>
    </location>
</feature>
<dbReference type="InterPro" id="IPR000095">
    <property type="entry name" value="CRIB_dom"/>
</dbReference>
<dbReference type="GO" id="GO:0005524">
    <property type="term" value="F:ATP binding"/>
    <property type="evidence" value="ECO:0007669"/>
    <property type="project" value="UniProtKB-UniRule"/>
</dbReference>
<name>D8LYA6_BLAHO</name>
<dbReference type="Proteomes" id="UP000008312">
    <property type="component" value="Unassembled WGS sequence"/>
</dbReference>
<dbReference type="GeneID" id="24923108"/>
<dbReference type="InterPro" id="IPR011009">
    <property type="entry name" value="Kinase-like_dom_sf"/>
</dbReference>
<keyword evidence="1" id="KW-0067">ATP-binding</keyword>
<dbReference type="InterPro" id="IPR017441">
    <property type="entry name" value="Protein_kinase_ATP_BS"/>
</dbReference>
<feature type="binding site" evidence="1">
    <location>
        <position position="142"/>
    </location>
    <ligand>
        <name>ATP</name>
        <dbReference type="ChEBI" id="CHEBI:30616"/>
    </ligand>
</feature>
<evidence type="ECO:0000313" key="3">
    <source>
        <dbReference type="EMBL" id="CBK20561.2"/>
    </source>
</evidence>